<dbReference type="SMART" id="SM00855">
    <property type="entry name" value="PGAM"/>
    <property type="match status" value="1"/>
</dbReference>
<gene>
    <name evidence="2" type="ORF">E1163_25550</name>
</gene>
<keyword evidence="1" id="KW-0732">Signal</keyword>
<dbReference type="EMBL" id="SMLW01000661">
    <property type="protein sequence ID" value="MTI28348.1"/>
    <property type="molecule type" value="Genomic_DNA"/>
</dbReference>
<dbReference type="InterPro" id="IPR029033">
    <property type="entry name" value="His_PPase_superfam"/>
</dbReference>
<sequence>MKKYLLALVAILLLGHVHAQDDEITTLILVRHAEKAFDKEGDPVLTEQGEKRAAVLAETLEAVNIDAVYSTPFKRTRLTVEPVVKSKGLEIVDYNPFKLEDMIQTIEESRGKTLLISGHSNTTPAILNMLLGEDKFGQLNESDYDNLYIVYYLAVGKAKVLQLQYGEPTSIE</sequence>
<evidence type="ECO:0000313" key="3">
    <source>
        <dbReference type="Proteomes" id="UP000798808"/>
    </source>
</evidence>
<keyword evidence="3" id="KW-1185">Reference proteome</keyword>
<name>A0ABW9RWK4_9BACT</name>
<proteinExistence type="predicted"/>
<dbReference type="RefSeq" id="WP_155175784.1">
    <property type="nucleotide sequence ID" value="NZ_BAAAFL010000016.1"/>
</dbReference>
<dbReference type="InterPro" id="IPR013078">
    <property type="entry name" value="His_Pase_superF_clade-1"/>
</dbReference>
<organism evidence="2 3">
    <name type="scientific">Fulvivirga kasyanovii</name>
    <dbReference type="NCBI Taxonomy" id="396812"/>
    <lineage>
        <taxon>Bacteria</taxon>
        <taxon>Pseudomonadati</taxon>
        <taxon>Bacteroidota</taxon>
        <taxon>Cytophagia</taxon>
        <taxon>Cytophagales</taxon>
        <taxon>Fulvivirgaceae</taxon>
        <taxon>Fulvivirga</taxon>
    </lineage>
</organism>
<comment type="caution">
    <text evidence="2">The sequence shown here is derived from an EMBL/GenBank/DDBJ whole genome shotgun (WGS) entry which is preliminary data.</text>
</comment>
<feature type="signal peptide" evidence="1">
    <location>
        <begin position="1"/>
        <end position="19"/>
    </location>
</feature>
<dbReference type="Gene3D" id="3.40.50.1240">
    <property type="entry name" value="Phosphoglycerate mutase-like"/>
    <property type="match status" value="1"/>
</dbReference>
<reference evidence="2 3" key="1">
    <citation type="submission" date="2019-02" db="EMBL/GenBank/DDBJ databases">
        <authorList>
            <person name="Goldberg S.R."/>
            <person name="Haltli B.A."/>
            <person name="Correa H."/>
            <person name="Russell K.G."/>
        </authorList>
    </citation>
    <scope>NUCLEOTIDE SEQUENCE [LARGE SCALE GENOMIC DNA]</scope>
    <source>
        <strain evidence="2 3">JCM 16186</strain>
    </source>
</reference>
<evidence type="ECO:0000256" key="1">
    <source>
        <dbReference type="SAM" id="SignalP"/>
    </source>
</evidence>
<accession>A0ABW9RWK4</accession>
<evidence type="ECO:0000313" key="2">
    <source>
        <dbReference type="EMBL" id="MTI28348.1"/>
    </source>
</evidence>
<dbReference type="Pfam" id="PF00300">
    <property type="entry name" value="His_Phos_1"/>
    <property type="match status" value="1"/>
</dbReference>
<protein>
    <submittedName>
        <fullName evidence="2">Phosphoglycerate mutase</fullName>
    </submittedName>
</protein>
<feature type="chain" id="PRO_5047464737" evidence="1">
    <location>
        <begin position="20"/>
        <end position="172"/>
    </location>
</feature>
<dbReference type="CDD" id="cd07067">
    <property type="entry name" value="HP_PGM_like"/>
    <property type="match status" value="1"/>
</dbReference>
<dbReference type="Proteomes" id="UP000798808">
    <property type="component" value="Unassembled WGS sequence"/>
</dbReference>
<dbReference type="SUPFAM" id="SSF53254">
    <property type="entry name" value="Phosphoglycerate mutase-like"/>
    <property type="match status" value="1"/>
</dbReference>